<dbReference type="AlphaFoldDB" id="A0A2J8A4X1"/>
<dbReference type="EMBL" id="PGGS01000173">
    <property type="protein sequence ID" value="PNH07574.1"/>
    <property type="molecule type" value="Genomic_DNA"/>
</dbReference>
<keyword evidence="3" id="KW-1185">Reference proteome</keyword>
<sequence>MHCTATGRTAAVMTQSSSGGMASGAMGARTLPRLTRQASGREGLAAAAECRNISKAAAQFTCTRAPGPPHGFAEPCGGGTKEGRPHIGSSREEAYCRMQKGCATFFVMACSQKTCSGHCTTALFRMRFSAYDRPVDSSAAGNMERRLQHLIQVSPFRPFFFRFMSTSAGGRCT</sequence>
<protein>
    <submittedName>
        <fullName evidence="2">Uncharacterized protein</fullName>
    </submittedName>
</protein>
<comment type="caution">
    <text evidence="2">The sequence shown here is derived from an EMBL/GenBank/DDBJ whole genome shotgun (WGS) entry which is preliminary data.</text>
</comment>
<reference evidence="2 3" key="1">
    <citation type="journal article" date="2017" name="Mol. Biol. Evol.">
        <title>The 4-celled Tetrabaena socialis nuclear genome reveals the essential components for genetic control of cell number at the origin of multicellularity in the volvocine lineage.</title>
        <authorList>
            <person name="Featherston J."/>
            <person name="Arakaki Y."/>
            <person name="Hanschen E.R."/>
            <person name="Ferris P.J."/>
            <person name="Michod R.E."/>
            <person name="Olson B.J.S.C."/>
            <person name="Nozaki H."/>
            <person name="Durand P.M."/>
        </authorList>
    </citation>
    <scope>NUCLEOTIDE SEQUENCE [LARGE SCALE GENOMIC DNA]</scope>
    <source>
        <strain evidence="2 3">NIES-571</strain>
    </source>
</reference>
<proteinExistence type="predicted"/>
<feature type="region of interest" description="Disordered" evidence="1">
    <location>
        <begin position="1"/>
        <end position="26"/>
    </location>
</feature>
<evidence type="ECO:0000256" key="1">
    <source>
        <dbReference type="SAM" id="MobiDB-lite"/>
    </source>
</evidence>
<dbReference type="Proteomes" id="UP000236333">
    <property type="component" value="Unassembled WGS sequence"/>
</dbReference>
<evidence type="ECO:0000313" key="2">
    <source>
        <dbReference type="EMBL" id="PNH07574.1"/>
    </source>
</evidence>
<feature type="compositionally biased region" description="Low complexity" evidence="1">
    <location>
        <begin position="16"/>
        <end position="26"/>
    </location>
</feature>
<organism evidence="2 3">
    <name type="scientific">Tetrabaena socialis</name>
    <dbReference type="NCBI Taxonomy" id="47790"/>
    <lineage>
        <taxon>Eukaryota</taxon>
        <taxon>Viridiplantae</taxon>
        <taxon>Chlorophyta</taxon>
        <taxon>core chlorophytes</taxon>
        <taxon>Chlorophyceae</taxon>
        <taxon>CS clade</taxon>
        <taxon>Chlamydomonadales</taxon>
        <taxon>Tetrabaenaceae</taxon>
        <taxon>Tetrabaena</taxon>
    </lineage>
</organism>
<gene>
    <name evidence="2" type="ORF">TSOC_005960</name>
</gene>
<accession>A0A2J8A4X1</accession>
<evidence type="ECO:0000313" key="3">
    <source>
        <dbReference type="Proteomes" id="UP000236333"/>
    </source>
</evidence>
<name>A0A2J8A4X1_9CHLO</name>